<evidence type="ECO:0000256" key="1">
    <source>
        <dbReference type="SAM" id="Phobius"/>
    </source>
</evidence>
<dbReference type="EMBL" id="NHYD01003707">
    <property type="protein sequence ID" value="PPQ74301.1"/>
    <property type="molecule type" value="Genomic_DNA"/>
</dbReference>
<keyword evidence="3" id="KW-1185">Reference proteome</keyword>
<feature type="transmembrane region" description="Helical" evidence="1">
    <location>
        <begin position="44"/>
        <end position="72"/>
    </location>
</feature>
<keyword evidence="1" id="KW-1133">Transmembrane helix</keyword>
<dbReference type="Proteomes" id="UP000283269">
    <property type="component" value="Unassembled WGS sequence"/>
</dbReference>
<dbReference type="InParanoid" id="A0A409W6Z0"/>
<reference evidence="2 3" key="1">
    <citation type="journal article" date="2018" name="Evol. Lett.">
        <title>Horizontal gene cluster transfer increased hallucinogenic mushroom diversity.</title>
        <authorList>
            <person name="Reynolds H.T."/>
            <person name="Vijayakumar V."/>
            <person name="Gluck-Thaler E."/>
            <person name="Korotkin H.B."/>
            <person name="Matheny P.B."/>
            <person name="Slot J.C."/>
        </authorList>
    </citation>
    <scope>NUCLEOTIDE SEQUENCE [LARGE SCALE GENOMIC DNA]</scope>
    <source>
        <strain evidence="2 3">2631</strain>
    </source>
</reference>
<dbReference type="AlphaFoldDB" id="A0A409W6Z0"/>
<comment type="caution">
    <text evidence="2">The sequence shown here is derived from an EMBL/GenBank/DDBJ whole genome shotgun (WGS) entry which is preliminary data.</text>
</comment>
<name>A0A409W6Z0_PSICY</name>
<proteinExistence type="predicted"/>
<evidence type="ECO:0000313" key="2">
    <source>
        <dbReference type="EMBL" id="PPQ74301.1"/>
    </source>
</evidence>
<sequence>MTTSTNLDTLTSRLKRRDLCCLYASSTLQRSFARMRPCELRDSALMLAGVLASTSLATLVRFVLTWVMPTLLSQSMKLLRHRQLSKEWMGFEQINRPTVMKHHHSGM</sequence>
<protein>
    <submittedName>
        <fullName evidence="2">Uncharacterized protein</fullName>
    </submittedName>
</protein>
<keyword evidence="1" id="KW-0812">Transmembrane</keyword>
<organism evidence="2 3">
    <name type="scientific">Psilocybe cyanescens</name>
    <dbReference type="NCBI Taxonomy" id="93625"/>
    <lineage>
        <taxon>Eukaryota</taxon>
        <taxon>Fungi</taxon>
        <taxon>Dikarya</taxon>
        <taxon>Basidiomycota</taxon>
        <taxon>Agaricomycotina</taxon>
        <taxon>Agaricomycetes</taxon>
        <taxon>Agaricomycetidae</taxon>
        <taxon>Agaricales</taxon>
        <taxon>Agaricineae</taxon>
        <taxon>Strophariaceae</taxon>
        <taxon>Psilocybe</taxon>
    </lineage>
</organism>
<keyword evidence="1" id="KW-0472">Membrane</keyword>
<accession>A0A409W6Z0</accession>
<gene>
    <name evidence="2" type="ORF">CVT25_000124</name>
</gene>
<evidence type="ECO:0000313" key="3">
    <source>
        <dbReference type="Proteomes" id="UP000283269"/>
    </source>
</evidence>